<evidence type="ECO:0000313" key="2">
    <source>
        <dbReference type="Proteomes" id="UP000288168"/>
    </source>
</evidence>
<gene>
    <name evidence="1" type="ORF">CEP54_015065</name>
</gene>
<organism evidence="1 2">
    <name type="scientific">Fusarium duplospermum</name>
    <dbReference type="NCBI Taxonomy" id="1325734"/>
    <lineage>
        <taxon>Eukaryota</taxon>
        <taxon>Fungi</taxon>
        <taxon>Dikarya</taxon>
        <taxon>Ascomycota</taxon>
        <taxon>Pezizomycotina</taxon>
        <taxon>Sordariomycetes</taxon>
        <taxon>Hypocreomycetidae</taxon>
        <taxon>Hypocreales</taxon>
        <taxon>Nectriaceae</taxon>
        <taxon>Fusarium</taxon>
        <taxon>Fusarium solani species complex</taxon>
    </lineage>
</organism>
<dbReference type="EMBL" id="NKCI01000322">
    <property type="protein sequence ID" value="RSL43504.1"/>
    <property type="molecule type" value="Genomic_DNA"/>
</dbReference>
<dbReference type="AlphaFoldDB" id="A0A428NRT9"/>
<accession>A0A428NRT9</accession>
<dbReference type="Proteomes" id="UP000288168">
    <property type="component" value="Unassembled WGS sequence"/>
</dbReference>
<comment type="caution">
    <text evidence="1">The sequence shown here is derived from an EMBL/GenBank/DDBJ whole genome shotgun (WGS) entry which is preliminary data.</text>
</comment>
<name>A0A428NRT9_9HYPO</name>
<sequence>MDMVQVQRLDDPAKELVQRLHSSNTTLQPLREVGTGWQEYVLSQELRGILQSFRLCHGASIARTLQAQGKELIINEKRPFQFFNNGGVSVPLDTLIVLIPLPDHGTGVKFKARNSRTWHALPWEPGTYIRVPWGCEVHVETPGSAFGLMVEMTWAAGADYAI</sequence>
<evidence type="ECO:0000313" key="1">
    <source>
        <dbReference type="EMBL" id="RSL43504.1"/>
    </source>
</evidence>
<protein>
    <submittedName>
        <fullName evidence="1">Uncharacterized protein</fullName>
    </submittedName>
</protein>
<reference evidence="1 2" key="1">
    <citation type="submission" date="2017-06" db="EMBL/GenBank/DDBJ databases">
        <title>Comparative genomic analysis of Ambrosia Fusariam Clade fungi.</title>
        <authorList>
            <person name="Stajich J.E."/>
            <person name="Carrillo J."/>
            <person name="Kijimoto T."/>
            <person name="Eskalen A."/>
            <person name="O'Donnell K."/>
            <person name="Kasson M."/>
        </authorList>
    </citation>
    <scope>NUCLEOTIDE SEQUENCE [LARGE SCALE GENOMIC DNA]</scope>
    <source>
        <strain evidence="1 2">NRRL62584</strain>
    </source>
</reference>
<dbReference type="OrthoDB" id="5053759at2759"/>
<proteinExistence type="predicted"/>
<keyword evidence="2" id="KW-1185">Reference proteome</keyword>